<feature type="signal peptide" evidence="1">
    <location>
        <begin position="1"/>
        <end position="18"/>
    </location>
</feature>
<gene>
    <name evidence="2" type="ORF">Fcan01_04963</name>
</gene>
<keyword evidence="3" id="KW-1185">Reference proteome</keyword>
<feature type="chain" id="PRO_5013189176" evidence="1">
    <location>
        <begin position="19"/>
        <end position="146"/>
    </location>
</feature>
<protein>
    <submittedName>
        <fullName evidence="2">Uncharacterized protein</fullName>
    </submittedName>
</protein>
<accession>A0A226ET11</accession>
<dbReference type="AlphaFoldDB" id="A0A226ET11"/>
<comment type="caution">
    <text evidence="2">The sequence shown here is derived from an EMBL/GenBank/DDBJ whole genome shotgun (WGS) entry which is preliminary data.</text>
</comment>
<sequence length="146" mass="15700">MQSQALCVVLLAFTVVFAGNVDYDRCGGVGTFRGLRISDCSGAVCEMIPGRPYNCEGDLLPSSPAASLSLKVTTVYLTTVITIIDTVLENSSVQPGYLYTVKFTIVPNDVLVGNHLLTQASLYHTTVNPNPLIEFCAAFHVRIIEG</sequence>
<organism evidence="2 3">
    <name type="scientific">Folsomia candida</name>
    <name type="common">Springtail</name>
    <dbReference type="NCBI Taxonomy" id="158441"/>
    <lineage>
        <taxon>Eukaryota</taxon>
        <taxon>Metazoa</taxon>
        <taxon>Ecdysozoa</taxon>
        <taxon>Arthropoda</taxon>
        <taxon>Hexapoda</taxon>
        <taxon>Collembola</taxon>
        <taxon>Entomobryomorpha</taxon>
        <taxon>Isotomoidea</taxon>
        <taxon>Isotomidae</taxon>
        <taxon>Proisotominae</taxon>
        <taxon>Folsomia</taxon>
    </lineage>
</organism>
<evidence type="ECO:0000256" key="1">
    <source>
        <dbReference type="SAM" id="SignalP"/>
    </source>
</evidence>
<dbReference type="EMBL" id="LNIX01000002">
    <property type="protein sequence ID" value="OXA60370.1"/>
    <property type="molecule type" value="Genomic_DNA"/>
</dbReference>
<evidence type="ECO:0000313" key="3">
    <source>
        <dbReference type="Proteomes" id="UP000198287"/>
    </source>
</evidence>
<reference evidence="2 3" key="1">
    <citation type="submission" date="2015-12" db="EMBL/GenBank/DDBJ databases">
        <title>The genome of Folsomia candida.</title>
        <authorList>
            <person name="Faddeeva A."/>
            <person name="Derks M.F."/>
            <person name="Anvar Y."/>
            <person name="Smit S."/>
            <person name="Van Straalen N."/>
            <person name="Roelofs D."/>
        </authorList>
    </citation>
    <scope>NUCLEOTIDE SEQUENCE [LARGE SCALE GENOMIC DNA]</scope>
    <source>
        <strain evidence="2 3">VU population</strain>
        <tissue evidence="2">Whole body</tissue>
    </source>
</reference>
<proteinExistence type="predicted"/>
<name>A0A226ET11_FOLCA</name>
<evidence type="ECO:0000313" key="2">
    <source>
        <dbReference type="EMBL" id="OXA60370.1"/>
    </source>
</evidence>
<dbReference type="Proteomes" id="UP000198287">
    <property type="component" value="Unassembled WGS sequence"/>
</dbReference>
<keyword evidence="1" id="KW-0732">Signal</keyword>